<reference evidence="1" key="1">
    <citation type="submission" date="2020-10" db="EMBL/GenBank/DDBJ databases">
        <authorList>
            <person name="Gilroy R."/>
        </authorList>
    </citation>
    <scope>NUCLEOTIDE SEQUENCE</scope>
    <source>
        <strain evidence="1">7293</strain>
    </source>
</reference>
<reference evidence="1" key="2">
    <citation type="journal article" date="2021" name="PeerJ">
        <title>Extensive microbial diversity within the chicken gut microbiome revealed by metagenomics and culture.</title>
        <authorList>
            <person name="Gilroy R."/>
            <person name="Ravi A."/>
            <person name="Getino M."/>
            <person name="Pursley I."/>
            <person name="Horton D.L."/>
            <person name="Alikhan N.F."/>
            <person name="Baker D."/>
            <person name="Gharbi K."/>
            <person name="Hall N."/>
            <person name="Watson M."/>
            <person name="Adriaenssens E.M."/>
            <person name="Foster-Nyarko E."/>
            <person name="Jarju S."/>
            <person name="Secka A."/>
            <person name="Antonio M."/>
            <person name="Oren A."/>
            <person name="Chaudhuri R.R."/>
            <person name="La Ragione R."/>
            <person name="Hildebrand F."/>
            <person name="Pallen M.J."/>
        </authorList>
    </citation>
    <scope>NUCLEOTIDE SEQUENCE</scope>
    <source>
        <strain evidence="1">7293</strain>
    </source>
</reference>
<gene>
    <name evidence="1" type="ORF">IAA97_00955</name>
</gene>
<organism evidence="1 2">
    <name type="scientific">Candidatus Ornithospirochaeta stercoripullorum</name>
    <dbReference type="NCBI Taxonomy" id="2840899"/>
    <lineage>
        <taxon>Bacteria</taxon>
        <taxon>Pseudomonadati</taxon>
        <taxon>Spirochaetota</taxon>
        <taxon>Spirochaetia</taxon>
        <taxon>Spirochaetales</taxon>
        <taxon>Spirochaetaceae</taxon>
        <taxon>Spirochaetaceae incertae sedis</taxon>
        <taxon>Candidatus Ornithospirochaeta</taxon>
    </lineage>
</organism>
<protein>
    <submittedName>
        <fullName evidence="1">Uncharacterized protein</fullName>
    </submittedName>
</protein>
<evidence type="ECO:0000313" key="2">
    <source>
        <dbReference type="Proteomes" id="UP000823615"/>
    </source>
</evidence>
<evidence type="ECO:0000313" key="1">
    <source>
        <dbReference type="EMBL" id="MBO8435536.1"/>
    </source>
</evidence>
<proteinExistence type="predicted"/>
<dbReference type="Proteomes" id="UP000823615">
    <property type="component" value="Unassembled WGS sequence"/>
</dbReference>
<accession>A0A9D9DXL6</accession>
<name>A0A9D9DXL6_9SPIO</name>
<sequence length="72" mass="8372">MEEIKLDEVFDGLDGQNLFLNTLTERARKIGIQIGVPWTKNVYNYLFETTETDLEEIFGLVSDTSYNDMDVY</sequence>
<comment type="caution">
    <text evidence="1">The sequence shown here is derived from an EMBL/GenBank/DDBJ whole genome shotgun (WGS) entry which is preliminary data.</text>
</comment>
<dbReference type="AlphaFoldDB" id="A0A9D9DXL6"/>
<dbReference type="EMBL" id="JADIMT010000018">
    <property type="protein sequence ID" value="MBO8435536.1"/>
    <property type="molecule type" value="Genomic_DNA"/>
</dbReference>